<keyword evidence="2" id="KW-1185">Reference proteome</keyword>
<evidence type="ECO:0000313" key="2">
    <source>
        <dbReference type="Proteomes" id="UP000582231"/>
    </source>
</evidence>
<sequence length="305" mass="31065">MTGFMGMDPAAVRGVAHRLQAQATTLAGVIASVQAAVDQALALWDGDDAHGFHGWWNTQHRPGLQAAQEMVSQVATRLEQQVQEQERASGLAGSGGGADPLGTLRTSTRSLFDAAGSVLGPAGLVTTGMTAFAAVAKAGVSGRYTDGWRAIIRGADNLHVPAAFTRFKQSPVLQAIHPALRAHGGLIASGGRIAGGVGKVGGVVSGAGSLFGMADGAARGNGGDVAYNGLSLTATGLKTAGKTPITYIAGAGLQAWTETGRIATTQVDWSADGIKAIVTASPADWGRAIWDSRNDYADAFTKVFG</sequence>
<dbReference type="InterPro" id="IPR036689">
    <property type="entry name" value="ESAT-6-like_sf"/>
</dbReference>
<gene>
    <name evidence="1" type="ORF">BJ958_005341</name>
</gene>
<organism evidence="1 2">
    <name type="scientific">Nocardioides kongjuensis</name>
    <dbReference type="NCBI Taxonomy" id="349522"/>
    <lineage>
        <taxon>Bacteria</taxon>
        <taxon>Bacillati</taxon>
        <taxon>Actinomycetota</taxon>
        <taxon>Actinomycetes</taxon>
        <taxon>Propionibacteriales</taxon>
        <taxon>Nocardioidaceae</taxon>
        <taxon>Nocardioides</taxon>
    </lineage>
</organism>
<dbReference type="Gene3D" id="1.10.287.1060">
    <property type="entry name" value="ESAT-6-like"/>
    <property type="match status" value="1"/>
</dbReference>
<dbReference type="RefSeq" id="WP_179729789.1">
    <property type="nucleotide sequence ID" value="NZ_BAABEF010000001.1"/>
</dbReference>
<protein>
    <submittedName>
        <fullName evidence="1">Uncharacterized protein YukE</fullName>
    </submittedName>
</protein>
<evidence type="ECO:0000313" key="1">
    <source>
        <dbReference type="EMBL" id="NYD33795.1"/>
    </source>
</evidence>
<dbReference type="EMBL" id="JACCBF010000001">
    <property type="protein sequence ID" value="NYD33795.1"/>
    <property type="molecule type" value="Genomic_DNA"/>
</dbReference>
<dbReference type="Proteomes" id="UP000582231">
    <property type="component" value="Unassembled WGS sequence"/>
</dbReference>
<dbReference type="SUPFAM" id="SSF140453">
    <property type="entry name" value="EsxAB dimer-like"/>
    <property type="match status" value="1"/>
</dbReference>
<dbReference type="AlphaFoldDB" id="A0A852RSD0"/>
<reference evidence="1 2" key="1">
    <citation type="submission" date="2020-07" db="EMBL/GenBank/DDBJ databases">
        <title>Sequencing the genomes of 1000 actinobacteria strains.</title>
        <authorList>
            <person name="Klenk H.-P."/>
        </authorList>
    </citation>
    <scope>NUCLEOTIDE SEQUENCE [LARGE SCALE GENOMIC DNA]</scope>
    <source>
        <strain evidence="1 2">DSM 19082</strain>
    </source>
</reference>
<name>A0A852RSD0_9ACTN</name>
<comment type="caution">
    <text evidence="1">The sequence shown here is derived from an EMBL/GenBank/DDBJ whole genome shotgun (WGS) entry which is preliminary data.</text>
</comment>
<proteinExistence type="predicted"/>
<accession>A0A852RSD0</accession>